<dbReference type="EMBL" id="UGQE01000004">
    <property type="protein sequence ID" value="STZ14494.1"/>
    <property type="molecule type" value="Genomic_DNA"/>
</dbReference>
<dbReference type="OrthoDB" id="7510727at2"/>
<evidence type="ECO:0000313" key="4">
    <source>
        <dbReference type="EMBL" id="STZ14022.1"/>
    </source>
</evidence>
<evidence type="ECO:0000313" key="6">
    <source>
        <dbReference type="Proteomes" id="UP000190435"/>
    </source>
</evidence>
<reference evidence="3 6" key="1">
    <citation type="submission" date="2017-02" db="EMBL/GenBank/DDBJ databases">
        <title>Draft genome sequence of Moraxella caviae CCUG 355 type strain.</title>
        <authorList>
            <person name="Engstrom-Jakobsson H."/>
            <person name="Salva-Serra F."/>
            <person name="Thorell K."/>
            <person name="Gonzales-Siles L."/>
            <person name="Karlsson R."/>
            <person name="Boulund F."/>
            <person name="Engstrand L."/>
            <person name="Moore E."/>
        </authorList>
    </citation>
    <scope>NUCLEOTIDE SEQUENCE [LARGE SCALE GENOMIC DNA]</scope>
    <source>
        <strain evidence="3 6">CCUG 355</strain>
    </source>
</reference>
<feature type="domain" description="Bacteriophage lambda Replication protein O N-terminal" evidence="2">
    <location>
        <begin position="11"/>
        <end position="83"/>
    </location>
</feature>
<dbReference type="InterPro" id="IPR006497">
    <property type="entry name" value="Phage_lambda_VrpO_N"/>
</dbReference>
<organism evidence="3 6">
    <name type="scientific">Moraxella caviae</name>
    <dbReference type="NCBI Taxonomy" id="34060"/>
    <lineage>
        <taxon>Bacteria</taxon>
        <taxon>Pseudomonadati</taxon>
        <taxon>Pseudomonadota</taxon>
        <taxon>Gammaproteobacteria</taxon>
        <taxon>Moraxellales</taxon>
        <taxon>Moraxellaceae</taxon>
        <taxon>Moraxella</taxon>
    </lineage>
</organism>
<dbReference type="InterPro" id="IPR036390">
    <property type="entry name" value="WH_DNA-bd_sf"/>
</dbReference>
<dbReference type="Gene3D" id="1.10.10.10">
    <property type="entry name" value="Winged helix-like DNA-binding domain superfamily/Winged helix DNA-binding domain"/>
    <property type="match status" value="1"/>
</dbReference>
<evidence type="ECO:0000313" key="3">
    <source>
        <dbReference type="EMBL" id="OOR88000.1"/>
    </source>
</evidence>
<evidence type="ECO:0000256" key="1">
    <source>
        <dbReference type="SAM" id="MobiDB-lite"/>
    </source>
</evidence>
<accession>A0A1S9ZX21</accession>
<dbReference type="RefSeq" id="WP_078277216.1">
    <property type="nucleotide sequence ID" value="NZ_CAACXO010000027.1"/>
</dbReference>
<dbReference type="Proteomes" id="UP000190435">
    <property type="component" value="Unassembled WGS sequence"/>
</dbReference>
<dbReference type="Pfam" id="PF04492">
    <property type="entry name" value="Phage_rep_O"/>
    <property type="match status" value="1"/>
</dbReference>
<dbReference type="EMBL" id="UGQE01000004">
    <property type="protein sequence ID" value="STZ14022.1"/>
    <property type="molecule type" value="Genomic_DNA"/>
</dbReference>
<dbReference type="STRING" id="34060.B0181_09225"/>
<gene>
    <name evidence="3" type="ORF">B0181_09225</name>
    <name evidence="4" type="ORF">NCTC10293_01611</name>
    <name evidence="5" type="ORF">NCTC10293_02088</name>
</gene>
<dbReference type="AlphaFoldDB" id="A0A1S9ZX21"/>
<dbReference type="InterPro" id="IPR036388">
    <property type="entry name" value="WH-like_DNA-bd_sf"/>
</dbReference>
<dbReference type="InterPro" id="IPR011991">
    <property type="entry name" value="ArsR-like_HTH"/>
</dbReference>
<dbReference type="GO" id="GO:0006260">
    <property type="term" value="P:DNA replication"/>
    <property type="evidence" value="ECO:0007669"/>
    <property type="project" value="InterPro"/>
</dbReference>
<dbReference type="CDD" id="cd00090">
    <property type="entry name" value="HTH_ARSR"/>
    <property type="match status" value="1"/>
</dbReference>
<dbReference type="EMBL" id="MUXU01000057">
    <property type="protein sequence ID" value="OOR88000.1"/>
    <property type="molecule type" value="Genomic_DNA"/>
</dbReference>
<feature type="compositionally biased region" description="Basic and acidic residues" evidence="1">
    <location>
        <begin position="119"/>
        <end position="134"/>
    </location>
</feature>
<reference evidence="4 7" key="2">
    <citation type="submission" date="2018-06" db="EMBL/GenBank/DDBJ databases">
        <authorList>
            <consortium name="Pathogen Informatics"/>
            <person name="Doyle S."/>
        </authorList>
    </citation>
    <scope>NUCLEOTIDE SEQUENCE [LARGE SCALE GENOMIC DNA]</scope>
    <source>
        <strain evidence="4 7">NCTC10293</strain>
    </source>
</reference>
<dbReference type="SUPFAM" id="SSF46785">
    <property type="entry name" value="Winged helix' DNA-binding domain"/>
    <property type="match status" value="1"/>
</dbReference>
<dbReference type="Proteomes" id="UP000255279">
    <property type="component" value="Unassembled WGS sequence"/>
</dbReference>
<name>A0A1S9ZX21_9GAMM</name>
<evidence type="ECO:0000313" key="5">
    <source>
        <dbReference type="EMBL" id="STZ14494.1"/>
    </source>
</evidence>
<keyword evidence="6" id="KW-1185">Reference proteome</keyword>
<evidence type="ECO:0000259" key="2">
    <source>
        <dbReference type="Pfam" id="PF04492"/>
    </source>
</evidence>
<proteinExistence type="predicted"/>
<sequence>MSNFIPNSFQVPNAFVDEMLDKISGNACKVYLLIVRKTRGWNKEADRISYSQIQRAAGIARATVSGALDELEAHGLIKVKHGGEKSANEYSLNDDFSGSKIEPVKNCTSSKNAPAGSKIEPKPSSKIEHTEIHNTKTTYTKNKSEYVHTHQNLENPKDLQSDEQAGKTSSAKKSNADKKFKKYLTADDLVNLTLSDCKFSDDDLRNYPNLGEWIFVGMDSQIASDYLAQRSKGLTLTALKMTVRQASIAGLTLCQALEVCITTGKGWDTFNAEWYANRQKPFTPQPKNRMEELRQMTSNAATNFYVDDLPQVGFYHE</sequence>
<evidence type="ECO:0000313" key="7">
    <source>
        <dbReference type="Proteomes" id="UP000255279"/>
    </source>
</evidence>
<protein>
    <submittedName>
        <fullName evidence="4">Phage replication protein O, N-terminal domain</fullName>
    </submittedName>
</protein>
<dbReference type="GO" id="GO:0006355">
    <property type="term" value="P:regulation of DNA-templated transcription"/>
    <property type="evidence" value="ECO:0007669"/>
    <property type="project" value="UniProtKB-ARBA"/>
</dbReference>
<feature type="region of interest" description="Disordered" evidence="1">
    <location>
        <begin position="103"/>
        <end position="173"/>
    </location>
</feature>